<dbReference type="InterPro" id="IPR039298">
    <property type="entry name" value="ACOT13"/>
</dbReference>
<dbReference type="EMBL" id="BTRK01000004">
    <property type="protein sequence ID" value="GMR44680.1"/>
    <property type="molecule type" value="Genomic_DNA"/>
</dbReference>
<dbReference type="GO" id="GO:0005819">
    <property type="term" value="C:spindle"/>
    <property type="evidence" value="ECO:0007669"/>
    <property type="project" value="UniProtKB-SubCell"/>
</dbReference>
<evidence type="ECO:0000256" key="12">
    <source>
        <dbReference type="ARBA" id="ARBA00023242"/>
    </source>
</evidence>
<dbReference type="GO" id="GO:0005829">
    <property type="term" value="C:cytosol"/>
    <property type="evidence" value="ECO:0007669"/>
    <property type="project" value="UniProtKB-SubCell"/>
</dbReference>
<dbReference type="InterPro" id="IPR006683">
    <property type="entry name" value="Thioestr_dom"/>
</dbReference>
<name>A0AAN5CHX5_9BILA</name>
<evidence type="ECO:0000256" key="4">
    <source>
        <dbReference type="ARBA" id="ARBA00004514"/>
    </source>
</evidence>
<evidence type="ECO:0000313" key="25">
    <source>
        <dbReference type="EMBL" id="GMR44680.1"/>
    </source>
</evidence>
<evidence type="ECO:0000256" key="18">
    <source>
        <dbReference type="ARBA" id="ARBA00058205"/>
    </source>
</evidence>
<reference evidence="26" key="1">
    <citation type="submission" date="2022-10" db="EMBL/GenBank/DDBJ databases">
        <title>Genome assembly of Pristionchus species.</title>
        <authorList>
            <person name="Yoshida K."/>
            <person name="Sommer R.J."/>
        </authorList>
    </citation>
    <scope>NUCLEOTIDE SEQUENCE [LARGE SCALE GENOMIC DNA]</scope>
    <source>
        <strain evidence="26">RS5460</strain>
    </source>
</reference>
<dbReference type="CDD" id="cd03443">
    <property type="entry name" value="PaaI_thioesterase"/>
    <property type="match status" value="1"/>
</dbReference>
<gene>
    <name evidence="25" type="ORF">PMAYCL1PPCAC_14875</name>
</gene>
<comment type="catalytic activity">
    <reaction evidence="17">
        <text>a fatty acyl-CoA + H2O = a fatty acid + CoA + H(+)</text>
        <dbReference type="Rhea" id="RHEA:16781"/>
        <dbReference type="ChEBI" id="CHEBI:15377"/>
        <dbReference type="ChEBI" id="CHEBI:15378"/>
        <dbReference type="ChEBI" id="CHEBI:28868"/>
        <dbReference type="ChEBI" id="CHEBI:57287"/>
        <dbReference type="ChEBI" id="CHEBI:77636"/>
    </reaction>
    <physiologicalReaction direction="left-to-right" evidence="17">
        <dbReference type="Rhea" id="RHEA:16782"/>
    </physiologicalReaction>
</comment>
<evidence type="ECO:0000256" key="3">
    <source>
        <dbReference type="ARBA" id="ARBA00004186"/>
    </source>
</evidence>
<dbReference type="InterPro" id="IPR003736">
    <property type="entry name" value="PAAI_dom"/>
</dbReference>
<comment type="subcellular location">
    <subcellularLocation>
        <location evidence="3">Cytoplasm</location>
        <location evidence="3">Cytoskeleton</location>
        <location evidence="3">Spindle</location>
    </subcellularLocation>
    <subcellularLocation>
        <location evidence="4">Cytoplasm</location>
        <location evidence="4">Cytosol</location>
    </subcellularLocation>
    <subcellularLocation>
        <location evidence="2">Mitochondrion</location>
    </subcellularLocation>
    <subcellularLocation>
        <location evidence="1">Nucleus</location>
    </subcellularLocation>
</comment>
<keyword evidence="9" id="KW-0443">Lipid metabolism</keyword>
<evidence type="ECO:0000313" key="26">
    <source>
        <dbReference type="Proteomes" id="UP001328107"/>
    </source>
</evidence>
<dbReference type="GO" id="GO:0005739">
    <property type="term" value="C:mitochondrion"/>
    <property type="evidence" value="ECO:0007669"/>
    <property type="project" value="UniProtKB-SubCell"/>
</dbReference>
<keyword evidence="8" id="KW-0007">Acetylation</keyword>
<evidence type="ECO:0000256" key="21">
    <source>
        <dbReference type="ARBA" id="ARBA00075657"/>
    </source>
</evidence>
<dbReference type="AlphaFoldDB" id="A0AAN5CHX5"/>
<dbReference type="PANTHER" id="PTHR21660:SF1">
    <property type="entry name" value="ACYL-COENZYME A THIOESTERASE 13"/>
    <property type="match status" value="1"/>
</dbReference>
<keyword evidence="12" id="KW-0539">Nucleus</keyword>
<comment type="caution">
    <text evidence="25">The sequence shown here is derived from an EMBL/GenBank/DDBJ whole genome shotgun (WGS) entry which is preliminary data.</text>
</comment>
<dbReference type="Gene3D" id="3.10.129.10">
    <property type="entry name" value="Hotdog Thioesterase"/>
    <property type="match status" value="1"/>
</dbReference>
<evidence type="ECO:0000256" key="9">
    <source>
        <dbReference type="ARBA" id="ARBA00023098"/>
    </source>
</evidence>
<comment type="catalytic activity">
    <reaction evidence="14">
        <text>decanoyl-CoA + H2O = decanoate + CoA + H(+)</text>
        <dbReference type="Rhea" id="RHEA:40059"/>
        <dbReference type="ChEBI" id="CHEBI:15377"/>
        <dbReference type="ChEBI" id="CHEBI:15378"/>
        <dbReference type="ChEBI" id="CHEBI:27689"/>
        <dbReference type="ChEBI" id="CHEBI:57287"/>
        <dbReference type="ChEBI" id="CHEBI:61430"/>
    </reaction>
    <physiologicalReaction direction="left-to-right" evidence="14">
        <dbReference type="Rhea" id="RHEA:40060"/>
    </physiologicalReaction>
</comment>
<dbReference type="GO" id="GO:0005634">
    <property type="term" value="C:nucleus"/>
    <property type="evidence" value="ECO:0007669"/>
    <property type="project" value="UniProtKB-SubCell"/>
</dbReference>
<dbReference type="Proteomes" id="UP001328107">
    <property type="component" value="Unassembled WGS sequence"/>
</dbReference>
<dbReference type="PANTHER" id="PTHR21660">
    <property type="entry name" value="THIOESTERASE SUPERFAMILY MEMBER-RELATED"/>
    <property type="match status" value="1"/>
</dbReference>
<evidence type="ECO:0000259" key="24">
    <source>
        <dbReference type="Pfam" id="PF03061"/>
    </source>
</evidence>
<feature type="domain" description="Thioesterase" evidence="24">
    <location>
        <begin position="85"/>
        <end position="157"/>
    </location>
</feature>
<evidence type="ECO:0000256" key="1">
    <source>
        <dbReference type="ARBA" id="ARBA00004123"/>
    </source>
</evidence>
<dbReference type="InterPro" id="IPR029069">
    <property type="entry name" value="HotDog_dom_sf"/>
</dbReference>
<evidence type="ECO:0000256" key="6">
    <source>
        <dbReference type="ARBA" id="ARBA00022490"/>
    </source>
</evidence>
<evidence type="ECO:0000256" key="10">
    <source>
        <dbReference type="ARBA" id="ARBA00023128"/>
    </source>
</evidence>
<comment type="catalytic activity">
    <reaction evidence="15">
        <text>dodecanoyl-CoA + H2O = dodecanoate + CoA + H(+)</text>
        <dbReference type="Rhea" id="RHEA:30135"/>
        <dbReference type="ChEBI" id="CHEBI:15377"/>
        <dbReference type="ChEBI" id="CHEBI:15378"/>
        <dbReference type="ChEBI" id="CHEBI:18262"/>
        <dbReference type="ChEBI" id="CHEBI:57287"/>
        <dbReference type="ChEBI" id="CHEBI:57375"/>
    </reaction>
    <physiologicalReaction direction="left-to-right" evidence="15">
        <dbReference type="Rhea" id="RHEA:30136"/>
    </physiologicalReaction>
</comment>
<comment type="catalytic activity">
    <reaction evidence="16">
        <text>hexanoyl-CoA + H2O = hexanoate + CoA + H(+)</text>
        <dbReference type="Rhea" id="RHEA:40115"/>
        <dbReference type="ChEBI" id="CHEBI:15377"/>
        <dbReference type="ChEBI" id="CHEBI:15378"/>
        <dbReference type="ChEBI" id="CHEBI:17120"/>
        <dbReference type="ChEBI" id="CHEBI:57287"/>
        <dbReference type="ChEBI" id="CHEBI:62620"/>
    </reaction>
    <physiologicalReaction direction="left-to-right" evidence="16">
        <dbReference type="Rhea" id="RHEA:40116"/>
    </physiologicalReaction>
</comment>
<dbReference type="SUPFAM" id="SSF54637">
    <property type="entry name" value="Thioesterase/thiol ester dehydrase-isomerase"/>
    <property type="match status" value="1"/>
</dbReference>
<accession>A0AAN5CHX5</accession>
<sequence>LHTKAFPAHATTETAARAEQVAAAAAKPSPAVNPDFYRRMMRFIELDRQDSTFSGCVWDGKLTRVDENKLSAEFVVNERQADTSGVLHGGCTTTLVDMLTCAALISATGNPALSVNLGMSYMNPAPIGSLVRLDAEVVKVSRSLAYTSAELVRVDDGAQIASAKHTLAFNERVTAHGQVYAL</sequence>
<keyword evidence="7" id="KW-0378">Hydrolase</keyword>
<dbReference type="NCBIfam" id="TIGR00369">
    <property type="entry name" value="unchar_dom_1"/>
    <property type="match status" value="1"/>
</dbReference>
<organism evidence="25 26">
    <name type="scientific">Pristionchus mayeri</name>
    <dbReference type="NCBI Taxonomy" id="1317129"/>
    <lineage>
        <taxon>Eukaryota</taxon>
        <taxon>Metazoa</taxon>
        <taxon>Ecdysozoa</taxon>
        <taxon>Nematoda</taxon>
        <taxon>Chromadorea</taxon>
        <taxon>Rhabditida</taxon>
        <taxon>Rhabditina</taxon>
        <taxon>Diplogasteromorpha</taxon>
        <taxon>Diplogasteroidea</taxon>
        <taxon>Neodiplogasteridae</taxon>
        <taxon>Pristionchus</taxon>
    </lineage>
</organism>
<evidence type="ECO:0000256" key="2">
    <source>
        <dbReference type="ARBA" id="ARBA00004173"/>
    </source>
</evidence>
<dbReference type="GO" id="GO:0006629">
    <property type="term" value="P:lipid metabolic process"/>
    <property type="evidence" value="ECO:0007669"/>
    <property type="project" value="UniProtKB-KW"/>
</dbReference>
<evidence type="ECO:0000256" key="17">
    <source>
        <dbReference type="ARBA" id="ARBA00052976"/>
    </source>
</evidence>
<dbReference type="Pfam" id="PF03061">
    <property type="entry name" value="4HBT"/>
    <property type="match status" value="1"/>
</dbReference>
<evidence type="ECO:0000256" key="16">
    <source>
        <dbReference type="ARBA" id="ARBA00050199"/>
    </source>
</evidence>
<evidence type="ECO:0000256" key="5">
    <source>
        <dbReference type="ARBA" id="ARBA00008324"/>
    </source>
</evidence>
<keyword evidence="26" id="KW-1185">Reference proteome</keyword>
<proteinExistence type="inferred from homology"/>
<keyword evidence="10" id="KW-0496">Mitochondrion</keyword>
<evidence type="ECO:0000256" key="20">
    <source>
        <dbReference type="ARBA" id="ARBA00067273"/>
    </source>
</evidence>
<evidence type="ECO:0000256" key="14">
    <source>
        <dbReference type="ARBA" id="ARBA00047969"/>
    </source>
</evidence>
<comment type="similarity">
    <text evidence="5">Belongs to the thioesterase PaaI family.</text>
</comment>
<evidence type="ECO:0000256" key="23">
    <source>
        <dbReference type="ARBA" id="ARBA00083956"/>
    </source>
</evidence>
<evidence type="ECO:0000256" key="8">
    <source>
        <dbReference type="ARBA" id="ARBA00022990"/>
    </source>
</evidence>
<dbReference type="GO" id="GO:0047617">
    <property type="term" value="F:fatty acyl-CoA hydrolase activity"/>
    <property type="evidence" value="ECO:0007669"/>
    <property type="project" value="InterPro"/>
</dbReference>
<evidence type="ECO:0000256" key="13">
    <source>
        <dbReference type="ARBA" id="ARBA00047588"/>
    </source>
</evidence>
<evidence type="ECO:0000256" key="11">
    <source>
        <dbReference type="ARBA" id="ARBA00023212"/>
    </source>
</evidence>
<protein>
    <recommendedName>
        <fullName evidence="20">Acyl-coenzyme A thioesterase 13</fullName>
    </recommendedName>
    <alternativeName>
        <fullName evidence="22">Hotdog-fold thioesterase superfamily member 2</fullName>
    </alternativeName>
    <alternativeName>
        <fullName evidence="21">Palmitoyl-CoA hydrolase</fullName>
    </alternativeName>
    <alternativeName>
        <fullName evidence="23">Thioesterase superfamily member 2</fullName>
    </alternativeName>
</protein>
<keyword evidence="6" id="KW-0963">Cytoplasm</keyword>
<keyword evidence="11" id="KW-0206">Cytoskeleton</keyword>
<evidence type="ECO:0000256" key="19">
    <source>
        <dbReference type="ARBA" id="ARBA00064709"/>
    </source>
</evidence>
<dbReference type="FunFam" id="3.10.129.10:FF:000021">
    <property type="entry name" value="Acyl-coenzyme A thioesterase 13"/>
    <property type="match status" value="1"/>
</dbReference>
<feature type="non-terminal residue" evidence="25">
    <location>
        <position position="1"/>
    </location>
</feature>
<evidence type="ECO:0000256" key="22">
    <source>
        <dbReference type="ARBA" id="ARBA00081533"/>
    </source>
</evidence>
<comment type="catalytic activity">
    <reaction evidence="13">
        <text>octanoyl-CoA + H2O = octanoate + CoA + H(+)</text>
        <dbReference type="Rhea" id="RHEA:30143"/>
        <dbReference type="ChEBI" id="CHEBI:15377"/>
        <dbReference type="ChEBI" id="CHEBI:15378"/>
        <dbReference type="ChEBI" id="CHEBI:25646"/>
        <dbReference type="ChEBI" id="CHEBI:57287"/>
        <dbReference type="ChEBI" id="CHEBI:57386"/>
    </reaction>
    <physiologicalReaction direction="left-to-right" evidence="13">
        <dbReference type="Rhea" id="RHEA:30144"/>
    </physiologicalReaction>
</comment>
<comment type="subunit">
    <text evidence="19">Homotetramer. Interacts with PCTP.</text>
</comment>
<evidence type="ECO:0000256" key="15">
    <source>
        <dbReference type="ARBA" id="ARBA00048074"/>
    </source>
</evidence>
<evidence type="ECO:0000256" key="7">
    <source>
        <dbReference type="ARBA" id="ARBA00022801"/>
    </source>
</evidence>
<comment type="function">
    <text evidence="18">Catalyzes the hydrolysis of acyl-CoAs into free fatty acids and coenzyme A (CoASH), regulating their respective intracellular levels. Has acyl-CoA thioesterase activity towards medium (C12) and long-chain (C18) fatty acyl-CoA substrates. Can also hydrolyze 3-hydroxyphenylacetyl-CoA and 3,4-dihydroxyphenylacetyl-CoA (in vitro). May play a role in controlling adaptive thermogenesis.</text>
</comment>